<dbReference type="PANTHER" id="PTHR13610:SF11">
    <property type="entry name" value="METHYLTRANSFERASE DOMAIN-CONTAINING PROTEIN"/>
    <property type="match status" value="1"/>
</dbReference>
<dbReference type="CDD" id="cd02440">
    <property type="entry name" value="AdoMet_MTases"/>
    <property type="match status" value="1"/>
</dbReference>
<protein>
    <submittedName>
        <fullName evidence="6">Methyltransferase domain-containing protein</fullName>
    </submittedName>
</protein>
<keyword evidence="1 6" id="KW-0489">Methyltransferase</keyword>
<accession>A0A7C4NMZ8</accession>
<proteinExistence type="predicted"/>
<reference evidence="6" key="1">
    <citation type="journal article" date="2020" name="mSystems">
        <title>Genome- and Community-Level Interaction Insights into Carbon Utilization and Element Cycling Functions of Hydrothermarchaeota in Hydrothermal Sediment.</title>
        <authorList>
            <person name="Zhou Z."/>
            <person name="Liu Y."/>
            <person name="Xu W."/>
            <person name="Pan J."/>
            <person name="Luo Z.H."/>
            <person name="Li M."/>
        </authorList>
    </citation>
    <scope>NUCLEOTIDE SEQUENCE [LARGE SCALE GENOMIC DNA]</scope>
    <source>
        <strain evidence="5">SpSt-638</strain>
        <strain evidence="6">SpSt-648</strain>
    </source>
</reference>
<dbReference type="EMBL" id="DTBE01000103">
    <property type="protein sequence ID" value="HGQ59828.1"/>
    <property type="molecule type" value="Genomic_DNA"/>
</dbReference>
<dbReference type="AlphaFoldDB" id="A0A7C4NMZ8"/>
<dbReference type="Pfam" id="PF08123">
    <property type="entry name" value="DOT1"/>
    <property type="match status" value="1"/>
</dbReference>
<evidence type="ECO:0000313" key="6">
    <source>
        <dbReference type="EMBL" id="HGQ73851.1"/>
    </source>
</evidence>
<dbReference type="NCBIfam" id="NF041081">
    <property type="entry name" value="prot_lys_mtase_Arch"/>
    <property type="match status" value="1"/>
</dbReference>
<organism evidence="6">
    <name type="scientific">Staphylothermus marinus</name>
    <dbReference type="NCBI Taxonomy" id="2280"/>
    <lineage>
        <taxon>Archaea</taxon>
        <taxon>Thermoproteota</taxon>
        <taxon>Thermoprotei</taxon>
        <taxon>Desulfurococcales</taxon>
        <taxon>Desulfurococcaceae</taxon>
        <taxon>Staphylothermus</taxon>
    </lineage>
</organism>
<name>A0A7C4NMZ8_STAMA</name>
<comment type="caution">
    <text evidence="6">The sequence shown here is derived from an EMBL/GenBank/DDBJ whole genome shotgun (WGS) entry which is preliminary data.</text>
</comment>
<dbReference type="EMBL" id="DTBP01000015">
    <property type="protein sequence ID" value="HGQ73851.1"/>
    <property type="molecule type" value="Genomic_DNA"/>
</dbReference>
<keyword evidence="2 6" id="KW-0808">Transferase</keyword>
<evidence type="ECO:0000256" key="3">
    <source>
        <dbReference type="ARBA" id="ARBA00022691"/>
    </source>
</evidence>
<evidence type="ECO:0000256" key="2">
    <source>
        <dbReference type="ARBA" id="ARBA00022679"/>
    </source>
</evidence>
<dbReference type="Gene3D" id="3.40.50.150">
    <property type="entry name" value="Vaccinia Virus protein VP39"/>
    <property type="match status" value="1"/>
</dbReference>
<dbReference type="InterPro" id="IPR029063">
    <property type="entry name" value="SAM-dependent_MTases_sf"/>
</dbReference>
<dbReference type="InterPro" id="IPR026170">
    <property type="entry name" value="FAM173A/B"/>
</dbReference>
<keyword evidence="3" id="KW-0949">S-adenosyl-L-methionine</keyword>
<evidence type="ECO:0000256" key="1">
    <source>
        <dbReference type="ARBA" id="ARBA00022603"/>
    </source>
</evidence>
<dbReference type="GO" id="GO:0031151">
    <property type="term" value="F:histone H3K79 methyltransferase activity"/>
    <property type="evidence" value="ECO:0007669"/>
    <property type="project" value="InterPro"/>
</dbReference>
<dbReference type="InterPro" id="IPR025789">
    <property type="entry name" value="DOT1_dom"/>
</dbReference>
<sequence length="160" mass="18326">MSFYVPYVPTPYPVVRAMLKLAEAGPNDIVYDLGCGDGRIIAIAVKEFNVKKAVGVEKDRERFKEALYRIENDGLSNRAFVIHGDFFEVNISEATIVTLFLLTAVNEALKPKFERELRDGTRVVSHEFRIPGWRHEKVIDVRDENGLTHTVYLYVMGRHK</sequence>
<feature type="domain" description="DOT1" evidence="4">
    <location>
        <begin position="12"/>
        <end position="61"/>
    </location>
</feature>
<dbReference type="SUPFAM" id="SSF53335">
    <property type="entry name" value="S-adenosyl-L-methionine-dependent methyltransferases"/>
    <property type="match status" value="1"/>
</dbReference>
<gene>
    <name evidence="5" type="ORF">ENU09_03850</name>
    <name evidence="6" type="ORF">ENU20_02085</name>
</gene>
<dbReference type="PANTHER" id="PTHR13610">
    <property type="entry name" value="METHYLTRANSFERASE DOMAIN-CONTAINING PROTEIN"/>
    <property type="match status" value="1"/>
</dbReference>
<evidence type="ECO:0000313" key="5">
    <source>
        <dbReference type="EMBL" id="HGQ59828.1"/>
    </source>
</evidence>
<dbReference type="GO" id="GO:0032259">
    <property type="term" value="P:methylation"/>
    <property type="evidence" value="ECO:0007669"/>
    <property type="project" value="UniProtKB-KW"/>
</dbReference>
<dbReference type="InterPro" id="IPR053600">
    <property type="entry name" value="Lysine_N-MTase"/>
</dbReference>
<evidence type="ECO:0000259" key="4">
    <source>
        <dbReference type="Pfam" id="PF08123"/>
    </source>
</evidence>